<evidence type="ECO:0000259" key="1">
    <source>
        <dbReference type="Pfam" id="PF13640"/>
    </source>
</evidence>
<protein>
    <submittedName>
        <fullName evidence="2">2OG-Fe(II) oxygenase</fullName>
    </submittedName>
</protein>
<evidence type="ECO:0000313" key="2">
    <source>
        <dbReference type="EMBL" id="MCX5618922.1"/>
    </source>
</evidence>
<reference evidence="2 3" key="1">
    <citation type="submission" date="2022-07" db="EMBL/GenBank/DDBJ databases">
        <title>Bombella genomes.</title>
        <authorList>
            <person name="Harer L."/>
            <person name="Styblova S."/>
            <person name="Ehrmann M."/>
        </authorList>
    </citation>
    <scope>NUCLEOTIDE SEQUENCE [LARGE SCALE GENOMIC DNA]</scope>
    <source>
        <strain evidence="2 3">TMW 2.2556</strain>
    </source>
</reference>
<dbReference type="InterPro" id="IPR044862">
    <property type="entry name" value="Pro_4_hyd_alph_FE2OG_OXY"/>
</dbReference>
<organism evidence="2 3">
    <name type="scientific">Bombella pollinis</name>
    <dbReference type="NCBI Taxonomy" id="2967337"/>
    <lineage>
        <taxon>Bacteria</taxon>
        <taxon>Pseudomonadati</taxon>
        <taxon>Pseudomonadota</taxon>
        <taxon>Alphaproteobacteria</taxon>
        <taxon>Acetobacterales</taxon>
        <taxon>Acetobacteraceae</taxon>
        <taxon>Bombella</taxon>
    </lineage>
</organism>
<evidence type="ECO:0000313" key="3">
    <source>
        <dbReference type="Proteomes" id="UP001165575"/>
    </source>
</evidence>
<feature type="domain" description="Prolyl 4-hydroxylase alpha subunit Fe(2+) 2OG dioxygenase" evidence="1">
    <location>
        <begin position="125"/>
        <end position="204"/>
    </location>
</feature>
<proteinExistence type="predicted"/>
<sequence length="229" mass="25480">MSENDGLLALPGRGSLLSIMSAISLNYEAVQQARLQHKPCPHLVVPDFLAGPSLMRAVSLLPEIKAGGSYPLAALSLHPELKSMMEEFAGPRLKAIVAERFGLDVQTAPSMVTMRGQTRAKDGRIHRDSASKRVTILLYLNDPTQDWAHQGGCLRFLNGPDDVEDYVSEIPPVGGTLVIFPNGPDTWHGHRPYIGPRYTIQLNYMARDKRAQYELLRHRVSAFWKRLVS</sequence>
<name>A0ABT3WIK1_9PROT</name>
<dbReference type="Proteomes" id="UP001165575">
    <property type="component" value="Unassembled WGS sequence"/>
</dbReference>
<accession>A0ABT3WIK1</accession>
<gene>
    <name evidence="2" type="ORF">NQF89_00560</name>
</gene>
<dbReference type="RefSeq" id="WP_230873221.1">
    <property type="nucleotide sequence ID" value="NZ_JANIDX010000001.1"/>
</dbReference>
<comment type="caution">
    <text evidence="2">The sequence shown here is derived from an EMBL/GenBank/DDBJ whole genome shotgun (WGS) entry which is preliminary data.</text>
</comment>
<dbReference type="EMBL" id="JANIDX010000001">
    <property type="protein sequence ID" value="MCX5618922.1"/>
    <property type="molecule type" value="Genomic_DNA"/>
</dbReference>
<dbReference type="Gene3D" id="2.60.120.620">
    <property type="entry name" value="q2cbj1_9rhob like domain"/>
    <property type="match status" value="1"/>
</dbReference>
<dbReference type="Pfam" id="PF13640">
    <property type="entry name" value="2OG-FeII_Oxy_3"/>
    <property type="match status" value="1"/>
</dbReference>
<keyword evidence="3" id="KW-1185">Reference proteome</keyword>